<dbReference type="GO" id="GO:0016887">
    <property type="term" value="F:ATP hydrolysis activity"/>
    <property type="evidence" value="ECO:0007669"/>
    <property type="project" value="InterPro"/>
</dbReference>
<feature type="coiled-coil region" evidence="1">
    <location>
        <begin position="936"/>
        <end position="963"/>
    </location>
</feature>
<dbReference type="RefSeq" id="WP_091394350.1">
    <property type="nucleotide sequence ID" value="NZ_FNQY01000004.1"/>
</dbReference>
<dbReference type="InterPro" id="IPR038729">
    <property type="entry name" value="Rad50/SbcC_AAA"/>
</dbReference>
<evidence type="ECO:0000313" key="4">
    <source>
        <dbReference type="Proteomes" id="UP000199041"/>
    </source>
</evidence>
<proteinExistence type="predicted"/>
<dbReference type="Gene3D" id="3.40.50.300">
    <property type="entry name" value="P-loop containing nucleotide triphosphate hydrolases"/>
    <property type="match status" value="2"/>
</dbReference>
<reference evidence="3 4" key="1">
    <citation type="submission" date="2016-10" db="EMBL/GenBank/DDBJ databases">
        <authorList>
            <person name="de Groot N.N."/>
        </authorList>
    </citation>
    <scope>NUCLEOTIDE SEQUENCE [LARGE SCALE GENOMIC DNA]</scope>
    <source>
        <strain evidence="3 4">Vu-144</strain>
    </source>
</reference>
<evidence type="ECO:0000256" key="1">
    <source>
        <dbReference type="SAM" id="Coils"/>
    </source>
</evidence>
<keyword evidence="1" id="KW-0175">Coiled coil</keyword>
<evidence type="ECO:0000313" key="3">
    <source>
        <dbReference type="EMBL" id="SDZ90976.1"/>
    </source>
</evidence>
<keyword evidence="3" id="KW-0540">Nuclease</keyword>
<name>A0A1H3WV02_9BACT</name>
<protein>
    <submittedName>
        <fullName evidence="3">Exonuclease SbcC</fullName>
    </submittedName>
</protein>
<dbReference type="EMBL" id="FNQY01000004">
    <property type="protein sequence ID" value="SDZ90976.1"/>
    <property type="molecule type" value="Genomic_DNA"/>
</dbReference>
<dbReference type="SUPFAM" id="SSF52540">
    <property type="entry name" value="P-loop containing nucleoside triphosphate hydrolases"/>
    <property type="match status" value="2"/>
</dbReference>
<dbReference type="OrthoDB" id="9795626at2"/>
<organism evidence="3 4">
    <name type="scientific">Arachidicoccus rhizosphaerae</name>
    <dbReference type="NCBI Taxonomy" id="551991"/>
    <lineage>
        <taxon>Bacteria</taxon>
        <taxon>Pseudomonadati</taxon>
        <taxon>Bacteroidota</taxon>
        <taxon>Chitinophagia</taxon>
        <taxon>Chitinophagales</taxon>
        <taxon>Chitinophagaceae</taxon>
        <taxon>Arachidicoccus</taxon>
    </lineage>
</organism>
<dbReference type="Pfam" id="PF13476">
    <property type="entry name" value="AAA_23"/>
    <property type="match status" value="1"/>
</dbReference>
<sequence length="1254" mass="141525">MKILQIKISNLASLEGENTIDFTSEPLNGAGIYAITGPTGAGKSTILDALCLALYARTPRYVQAKSIGISLQDSSGENIAQGDPRSILRDGTANGSATVRFVGIDADHYEATWSVRRAHQKATGKLLAYTHTLINLTKDREVPGTKSVIQKEIERLVGLNFDQFTRSVLLAQGDFTAFMKADKEEKSALLEKLTGSQIYSEISQKIYEHYKLEEDALKSLQNKAAGIELLTEDQISEIKVLIADQLTKKEQFQNQIAALEKDITWQQQKELLLERKTKASEQVNKAQSATDQLADTVKQLERVKAVLPIKNDQRRLLEETGAFLTLHQSKQTLDQKLSVMTTDRQIAAENLQKLQHQKVSQEQALKEARPRLLEASTLDTKIETAGTHLKGIQNNQDDLFNNKKEKEFNKNKVAEALSAASATLESLQNWSNQNQDRQKIAEETSLIINRLDQARELLDKSQADQQTIKELHLSLASIRSAIADLQQQIEATNKELKNLQTAQQHLQSQLSQTDTEDLENKLDTLSETQRSLERAQLLFEVLLKTQTEKDATEKQLSENQHLILSLENELTALQPTLDHLTIQVQTTQELIEKATLRHAENTERLRLTLTEGDPCPVCGSTSHPYADQSHLALGDQVIHTLKEEFSAASAALSMTQQKVTSLHTAISIQQDQQSRLKSQLEQKHIEYQNALKNWQTTSQALTVSRQNIGNNSIPDFLQQQLKETKEKLNQFQLQKSTVLSLKGKQESTLQKIDAQKEQSASLQTQLNNLHTKSELQSQQLSHHTESLQAASARLKELQNQLNPYFPTADWFDNWQKSPENFVSAIQKFSADWKSRQNQTVEILGKSETLKTEIKGYERELAGLDIQLEQLQQKVHQQKADMEELTRQRNLLFDGRSVQSVEKSLQAAIDQTEQNLQADKAHADTLEFQWNECAKELSIVKHNLTKAEEQKLNLEQKIQNWIQTFNETGQTKEGFIKLEETELNELLQFTDNWITLNETTIHSAMQELLSAKVSLSEREKDLQNHLASATVVRTVPEINELLTQQNALLEVTRKNMLEQQFKLDTDLQNKQKQGTLQKAIDKQQKIFNDWAALNNLIGSSDGKKFREIAQQYTLDLLLGYANQHLQVLSKRYLLSRVRDSLAIQVIDQDMADEVRSVYSLSGGESFLVSLALALGLASLSSHRLKVESLFIDEGFGSLDPTTLSIAMDALERLHNQGRKVGVISHVQEMTERIYVQIQVHKKASGKSNISIVSLT</sequence>
<dbReference type="InterPro" id="IPR027417">
    <property type="entry name" value="P-loop_NTPase"/>
</dbReference>
<dbReference type="PANTHER" id="PTHR32114:SF2">
    <property type="entry name" value="ABC TRANSPORTER ABCH.3"/>
    <property type="match status" value="1"/>
</dbReference>
<keyword evidence="3" id="KW-0378">Hydrolase</keyword>
<gene>
    <name evidence="3" type="ORF">SAMN05192529_10419</name>
</gene>
<dbReference type="AlphaFoldDB" id="A0A1H3WV02"/>
<dbReference type="PANTHER" id="PTHR32114">
    <property type="entry name" value="ABC TRANSPORTER ABCH.3"/>
    <property type="match status" value="1"/>
</dbReference>
<dbReference type="Proteomes" id="UP000199041">
    <property type="component" value="Unassembled WGS sequence"/>
</dbReference>
<feature type="domain" description="Rad50/SbcC-type AAA" evidence="2">
    <location>
        <begin position="5"/>
        <end position="263"/>
    </location>
</feature>
<accession>A0A1H3WV02</accession>
<dbReference type="STRING" id="551991.SAMN05192529_10419"/>
<dbReference type="GO" id="GO:0004527">
    <property type="term" value="F:exonuclease activity"/>
    <property type="evidence" value="ECO:0007669"/>
    <property type="project" value="UniProtKB-KW"/>
</dbReference>
<feature type="coiled-coil region" evidence="1">
    <location>
        <begin position="242"/>
        <end position="303"/>
    </location>
</feature>
<evidence type="ECO:0000259" key="2">
    <source>
        <dbReference type="Pfam" id="PF13476"/>
    </source>
</evidence>
<keyword evidence="3" id="KW-0269">Exonuclease</keyword>
<feature type="coiled-coil region" evidence="1">
    <location>
        <begin position="752"/>
        <end position="800"/>
    </location>
</feature>
<keyword evidence="4" id="KW-1185">Reference proteome</keyword>
<dbReference type="GO" id="GO:0006302">
    <property type="term" value="P:double-strand break repair"/>
    <property type="evidence" value="ECO:0007669"/>
    <property type="project" value="InterPro"/>
</dbReference>
<feature type="coiled-coil region" evidence="1">
    <location>
        <begin position="468"/>
        <end position="569"/>
    </location>
</feature>
<feature type="coiled-coil region" evidence="1">
    <location>
        <begin position="846"/>
        <end position="887"/>
    </location>
</feature>
<dbReference type="Pfam" id="PF13558">
    <property type="entry name" value="SbcC_Walker_B"/>
    <property type="match status" value="1"/>
</dbReference>